<evidence type="ECO:0000313" key="11">
    <source>
        <dbReference type="EMBL" id="QCE14977.1"/>
    </source>
</evidence>
<sequence length="631" mass="69849">MGNCFSEVTAGRAAIGGTAGDFRSLAGAPHDAVENFLRSRGHHGLFSQIELSFSASGLGDRDVLFKNNPMMVLYAKGKTGALEEICRTEVVLNSSSPTWITKHTLIYHFEVVQVLVFRVYDVDTQFHNLDIKMLELDEQQFLGEATCVLSQIITQRDQSLTIDLHIEDSLRSTLPKNCGKLLVHAEECVSSKTAIEMVFRCSDLECKDLFSRNDPFLLISKVAEGGVQIPICKTEVIKNDLNPIWKSVFVNIQQVGSKESILIIECYNYNSNGKHDLIGKVQRSLAELENIHNNGQGENLFLPSSGGQNHDNKVLRSQLFVDRFIESVQYTFLDYLAGGFELNFMVAVDFTGAEQYPQTHYTNLWVKYNDRMMENDAIILGLLNHLWVPQNSNPLSPLLSDTTAASNGNPRLPDSLHYIDPSGRPNAYQRAIVEVGEVLQFYDSDKRFPTWGFGARPIDGPVSHCFNLNGSSHYCEVEGIQGIMMAYTSALHNVSLAGPTLFGPVISTAALIASQSVANGGRKYFVLLIITDGVVTDLQETKDAIVKASDLPLSILIVGVGGADFKEMEVLDADKGERLESSYGRVASRDIVQFVPFREVQSGFSVVQALLAELPTQFLTYVRSRDIQPSL</sequence>
<keyword evidence="8" id="KW-0472">Membrane</keyword>
<dbReference type="InterPro" id="IPR010734">
    <property type="entry name" value="Copine_C"/>
</dbReference>
<keyword evidence="4" id="KW-0479">Metal-binding</keyword>
<dbReference type="GO" id="GO:0005886">
    <property type="term" value="C:plasma membrane"/>
    <property type="evidence" value="ECO:0007669"/>
    <property type="project" value="UniProtKB-SubCell"/>
</dbReference>
<accession>A0A4D6NT93</accession>
<evidence type="ECO:0000313" key="12">
    <source>
        <dbReference type="Proteomes" id="UP000501690"/>
    </source>
</evidence>
<dbReference type="AlphaFoldDB" id="A0A4D6NT93"/>
<evidence type="ECO:0000256" key="5">
    <source>
        <dbReference type="ARBA" id="ARBA00022737"/>
    </source>
</evidence>
<organism evidence="11 12">
    <name type="scientific">Vigna unguiculata</name>
    <name type="common">Cowpea</name>
    <dbReference type="NCBI Taxonomy" id="3917"/>
    <lineage>
        <taxon>Eukaryota</taxon>
        <taxon>Viridiplantae</taxon>
        <taxon>Streptophyta</taxon>
        <taxon>Embryophyta</taxon>
        <taxon>Tracheophyta</taxon>
        <taxon>Spermatophyta</taxon>
        <taxon>Magnoliopsida</taxon>
        <taxon>eudicotyledons</taxon>
        <taxon>Gunneridae</taxon>
        <taxon>Pentapetalae</taxon>
        <taxon>rosids</taxon>
        <taxon>fabids</taxon>
        <taxon>Fabales</taxon>
        <taxon>Fabaceae</taxon>
        <taxon>Papilionoideae</taxon>
        <taxon>50 kb inversion clade</taxon>
        <taxon>NPAAA clade</taxon>
        <taxon>indigoferoid/millettioid clade</taxon>
        <taxon>Phaseoleae</taxon>
        <taxon>Vigna</taxon>
    </lineage>
</organism>
<dbReference type="Gene3D" id="2.60.40.150">
    <property type="entry name" value="C2 domain"/>
    <property type="match status" value="2"/>
</dbReference>
<dbReference type="InterPro" id="IPR036465">
    <property type="entry name" value="vWFA_dom_sf"/>
</dbReference>
<dbReference type="FunFam" id="2.60.40.150:FF:000168">
    <property type="entry name" value="Protein BONZAI 1"/>
    <property type="match status" value="1"/>
</dbReference>
<evidence type="ECO:0000256" key="1">
    <source>
        <dbReference type="ARBA" id="ARBA00004193"/>
    </source>
</evidence>
<evidence type="ECO:0000256" key="4">
    <source>
        <dbReference type="ARBA" id="ARBA00022723"/>
    </source>
</evidence>
<dbReference type="SUPFAM" id="SSF49562">
    <property type="entry name" value="C2 domain (Calcium/lipid-binding domain, CaLB)"/>
    <property type="match status" value="2"/>
</dbReference>
<dbReference type="CDD" id="cd04047">
    <property type="entry name" value="C2B_Copine"/>
    <property type="match status" value="1"/>
</dbReference>
<dbReference type="Pfam" id="PF07002">
    <property type="entry name" value="Copine"/>
    <property type="match status" value="1"/>
</dbReference>
<evidence type="ECO:0000259" key="10">
    <source>
        <dbReference type="PROSITE" id="PS50004"/>
    </source>
</evidence>
<dbReference type="InterPro" id="IPR035892">
    <property type="entry name" value="C2_domain_sf"/>
</dbReference>
<evidence type="ECO:0000256" key="8">
    <source>
        <dbReference type="ARBA" id="ARBA00023136"/>
    </source>
</evidence>
<dbReference type="InterPro" id="IPR000008">
    <property type="entry name" value="C2_dom"/>
</dbReference>
<dbReference type="PANTHER" id="PTHR10857:SF106">
    <property type="entry name" value="C2 DOMAIN-CONTAINING PROTEIN"/>
    <property type="match status" value="1"/>
</dbReference>
<keyword evidence="6" id="KW-0611">Plant defense</keyword>
<keyword evidence="5" id="KW-0677">Repeat</keyword>
<dbReference type="SUPFAM" id="SSF53300">
    <property type="entry name" value="vWA-like"/>
    <property type="match status" value="1"/>
</dbReference>
<feature type="domain" description="C2" evidence="10">
    <location>
        <begin position="177"/>
        <end position="301"/>
    </location>
</feature>
<evidence type="ECO:0000256" key="2">
    <source>
        <dbReference type="ARBA" id="ARBA00009048"/>
    </source>
</evidence>
<proteinExistence type="inferred from homology"/>
<dbReference type="GO" id="GO:0046872">
    <property type="term" value="F:metal ion binding"/>
    <property type="evidence" value="ECO:0007669"/>
    <property type="project" value="UniProtKB-KW"/>
</dbReference>
<reference evidence="11 12" key="1">
    <citation type="submission" date="2019-04" db="EMBL/GenBank/DDBJ databases">
        <title>An improved genome assembly and genetic linkage map for asparagus bean, Vigna unguiculata ssp. sesquipedialis.</title>
        <authorList>
            <person name="Xia Q."/>
            <person name="Zhang R."/>
            <person name="Dong Y."/>
        </authorList>
    </citation>
    <scope>NUCLEOTIDE SEQUENCE [LARGE SCALE GENOMIC DNA]</scope>
    <source>
        <tissue evidence="11">Leaf</tissue>
    </source>
</reference>
<dbReference type="CDD" id="cd01459">
    <property type="entry name" value="vWA_copine_like"/>
    <property type="match status" value="1"/>
</dbReference>
<evidence type="ECO:0000256" key="6">
    <source>
        <dbReference type="ARBA" id="ARBA00022821"/>
    </source>
</evidence>
<dbReference type="Pfam" id="PF00168">
    <property type="entry name" value="C2"/>
    <property type="match status" value="2"/>
</dbReference>
<comment type="subcellular location">
    <subcellularLocation>
        <location evidence="1">Cell membrane</location>
        <topology evidence="1">Lipid-anchor</topology>
    </subcellularLocation>
</comment>
<dbReference type="GO" id="GO:0005544">
    <property type="term" value="F:calcium-dependent phospholipid binding"/>
    <property type="evidence" value="ECO:0007669"/>
    <property type="project" value="InterPro"/>
</dbReference>
<dbReference type="CDD" id="cd04048">
    <property type="entry name" value="C2A_Copine"/>
    <property type="match status" value="1"/>
</dbReference>
<dbReference type="InterPro" id="IPR045052">
    <property type="entry name" value="Copine"/>
</dbReference>
<evidence type="ECO:0000256" key="9">
    <source>
        <dbReference type="ARBA" id="ARBA00023288"/>
    </source>
</evidence>
<dbReference type="SMART" id="SM00239">
    <property type="entry name" value="C2"/>
    <property type="match status" value="2"/>
</dbReference>
<dbReference type="Proteomes" id="UP000501690">
    <property type="component" value="Linkage Group LG11"/>
</dbReference>
<comment type="similarity">
    <text evidence="2">Belongs to the copine family.</text>
</comment>
<keyword evidence="3" id="KW-1003">Cell membrane</keyword>
<protein>
    <submittedName>
        <fullName evidence="11">Protein BONZAI</fullName>
    </submittedName>
</protein>
<dbReference type="GO" id="GO:0071277">
    <property type="term" value="P:cellular response to calcium ion"/>
    <property type="evidence" value="ECO:0007669"/>
    <property type="project" value="TreeGrafter"/>
</dbReference>
<feature type="domain" description="C2" evidence="10">
    <location>
        <begin position="29"/>
        <end position="162"/>
    </location>
</feature>
<dbReference type="FunFam" id="2.60.40.150:FF:000197">
    <property type="entry name" value="Protein BONZAI 1 isoform A"/>
    <property type="match status" value="1"/>
</dbReference>
<gene>
    <name evidence="11" type="ORF">DEO72_LG11g1985</name>
</gene>
<keyword evidence="12" id="KW-1185">Reference proteome</keyword>
<dbReference type="PANTHER" id="PTHR10857">
    <property type="entry name" value="COPINE"/>
    <property type="match status" value="1"/>
</dbReference>
<name>A0A4D6NT93_VIGUN</name>
<dbReference type="GO" id="GO:0006952">
    <property type="term" value="P:defense response"/>
    <property type="evidence" value="ECO:0007669"/>
    <property type="project" value="UniProtKB-KW"/>
</dbReference>
<dbReference type="PROSITE" id="PS50004">
    <property type="entry name" value="C2"/>
    <property type="match status" value="2"/>
</dbReference>
<keyword evidence="9" id="KW-0449">Lipoprotein</keyword>
<dbReference type="InterPro" id="IPR037768">
    <property type="entry name" value="C2B_Copine"/>
</dbReference>
<evidence type="ECO:0000256" key="7">
    <source>
        <dbReference type="ARBA" id="ARBA00022837"/>
    </source>
</evidence>
<evidence type="ECO:0000256" key="3">
    <source>
        <dbReference type="ARBA" id="ARBA00022475"/>
    </source>
</evidence>
<keyword evidence="7" id="KW-0106">Calcium</keyword>
<dbReference type="EMBL" id="CP039355">
    <property type="protein sequence ID" value="QCE14977.1"/>
    <property type="molecule type" value="Genomic_DNA"/>
</dbReference>